<accession>A0A7W9KQ18</accession>
<keyword evidence="1" id="KW-0812">Transmembrane</keyword>
<dbReference type="EMBL" id="JACHIR010000001">
    <property type="protein sequence ID" value="MBB5896638.1"/>
    <property type="molecule type" value="Genomic_DNA"/>
</dbReference>
<gene>
    <name evidence="2" type="ORF">BJ998_007834</name>
</gene>
<reference evidence="2 3" key="1">
    <citation type="submission" date="2020-08" db="EMBL/GenBank/DDBJ databases">
        <title>Sequencing the genomes of 1000 actinobacteria strains.</title>
        <authorList>
            <person name="Klenk H.-P."/>
        </authorList>
    </citation>
    <scope>NUCLEOTIDE SEQUENCE [LARGE SCALE GENOMIC DNA]</scope>
    <source>
        <strain evidence="2 3">DSM 43851</strain>
    </source>
</reference>
<keyword evidence="1" id="KW-1133">Transmembrane helix</keyword>
<keyword evidence="3" id="KW-1185">Reference proteome</keyword>
<dbReference type="Proteomes" id="UP000585638">
    <property type="component" value="Unassembled WGS sequence"/>
</dbReference>
<evidence type="ECO:0000313" key="2">
    <source>
        <dbReference type="EMBL" id="MBB5896638.1"/>
    </source>
</evidence>
<protein>
    <submittedName>
        <fullName evidence="2">Uncharacterized protein</fullName>
    </submittedName>
</protein>
<feature type="transmembrane region" description="Helical" evidence="1">
    <location>
        <begin position="49"/>
        <end position="67"/>
    </location>
</feature>
<dbReference type="AlphaFoldDB" id="A0A7W9KQ18"/>
<proteinExistence type="predicted"/>
<comment type="caution">
    <text evidence="2">The sequence shown here is derived from an EMBL/GenBank/DDBJ whole genome shotgun (WGS) entry which is preliminary data.</text>
</comment>
<sequence length="138" mass="14879">MAARILSIIGALFYILWAALHFQAAAGVVKLGDTVPPSMIQGRLFQDAWTLYSAAAVIAVVSVITIFRRWRLGYWLNLGVAGITDVGFIVLILVPGYAPLWPGVQGPVAWIIGLAFSTAAMVLTRRASTRPEPASVDR</sequence>
<organism evidence="2 3">
    <name type="scientific">Kutzneria kofuensis</name>
    <dbReference type="NCBI Taxonomy" id="103725"/>
    <lineage>
        <taxon>Bacteria</taxon>
        <taxon>Bacillati</taxon>
        <taxon>Actinomycetota</taxon>
        <taxon>Actinomycetes</taxon>
        <taxon>Pseudonocardiales</taxon>
        <taxon>Pseudonocardiaceae</taxon>
        <taxon>Kutzneria</taxon>
    </lineage>
</organism>
<keyword evidence="1" id="KW-0472">Membrane</keyword>
<feature type="transmembrane region" description="Helical" evidence="1">
    <location>
        <begin position="104"/>
        <end position="123"/>
    </location>
</feature>
<dbReference type="RefSeq" id="WP_184868254.1">
    <property type="nucleotide sequence ID" value="NZ_BAAAWY010000016.1"/>
</dbReference>
<feature type="transmembrane region" description="Helical" evidence="1">
    <location>
        <begin position="74"/>
        <end position="98"/>
    </location>
</feature>
<name>A0A7W9KQ18_9PSEU</name>
<evidence type="ECO:0000313" key="3">
    <source>
        <dbReference type="Proteomes" id="UP000585638"/>
    </source>
</evidence>
<evidence type="ECO:0000256" key="1">
    <source>
        <dbReference type="SAM" id="Phobius"/>
    </source>
</evidence>